<keyword evidence="10" id="KW-1185">Reference proteome</keyword>
<dbReference type="InterPro" id="IPR050463">
    <property type="entry name" value="Gfo/Idh/MocA_oxidrdct_glycsds"/>
</dbReference>
<dbReference type="PANTHER" id="PTHR43818:SF1">
    <property type="entry name" value="GLYCOSYL HYDROLASE FAMILY 109 PROTEIN"/>
    <property type="match status" value="1"/>
</dbReference>
<dbReference type="RefSeq" id="WP_207334260.1">
    <property type="nucleotide sequence ID" value="NZ_JAFMYU010000003.1"/>
</dbReference>
<reference evidence="9 10" key="1">
    <citation type="submission" date="2021-03" db="EMBL/GenBank/DDBJ databases">
        <title>Fibrella sp. HMF5036 genome sequencing and assembly.</title>
        <authorList>
            <person name="Kang H."/>
            <person name="Kim H."/>
            <person name="Bae S."/>
            <person name="Joh K."/>
        </authorList>
    </citation>
    <scope>NUCLEOTIDE SEQUENCE [LARGE SCALE GENOMIC DNA]</scope>
    <source>
        <strain evidence="9 10">HMF5036</strain>
    </source>
</reference>
<dbReference type="Gene3D" id="3.40.50.720">
    <property type="entry name" value="NAD(P)-binding Rossmann-like Domain"/>
    <property type="match status" value="1"/>
</dbReference>
<evidence type="ECO:0000313" key="9">
    <source>
        <dbReference type="EMBL" id="MBO0930294.1"/>
    </source>
</evidence>
<evidence type="ECO:0000256" key="1">
    <source>
        <dbReference type="ARBA" id="ARBA00001911"/>
    </source>
</evidence>
<sequence>MSLSSRRKFLQTVAVTGAVAPFAASAFARPFFMPPAAPLAKVRLAFIGVGLRGRNHLEQALYRPDVEVTALCDIDPNAIAQANAMIEKAGRKAPPAYTKGNEAFLQLLKRDDIDGVIIATPWEWHTPMAVATMKAGKYAGLEVSATVTLKESWDLVNAYEQSGKPCMLLENVCYRRDVMAVLNMVRQNMFGEMLYAHCGYQHDLREVKFNDGKQPYGGGVEFGANGFSEAHWRTQHSVDRNGDLYPTHGLGPVAHWLNINRGNQFVRLTSTATKARSLHNYVVDKGGANHPNAKVNFKLGDVVTTVVECANGENIVIIHDTNSPRPYSLGFRAQGTKGIWMDDGKQIYLEGTSAKPHVWEPFAAYQDKYDHPLWKQHADSAAAAGHGGIDYFVLRGFIESVKNQVAPPIDVYDAAAWSCISPLSEQSIAKGSKPMDIPDFTRGKWKTNVPVFGLTNNF</sequence>
<dbReference type="GO" id="GO:0000166">
    <property type="term" value="F:nucleotide binding"/>
    <property type="evidence" value="ECO:0007669"/>
    <property type="project" value="InterPro"/>
</dbReference>
<dbReference type="InterPro" id="IPR000683">
    <property type="entry name" value="Gfo/Idh/MocA-like_OxRdtase_N"/>
</dbReference>
<evidence type="ECO:0000259" key="8">
    <source>
        <dbReference type="Pfam" id="PF21252"/>
    </source>
</evidence>
<protein>
    <submittedName>
        <fullName evidence="9">Gfo/Idh/MocA family oxidoreductase</fullName>
    </submittedName>
</protein>
<dbReference type="EMBL" id="JAFMYU010000003">
    <property type="protein sequence ID" value="MBO0930294.1"/>
    <property type="molecule type" value="Genomic_DNA"/>
</dbReference>
<dbReference type="SUPFAM" id="SSF51735">
    <property type="entry name" value="NAD(P)-binding Rossmann-fold domains"/>
    <property type="match status" value="1"/>
</dbReference>
<dbReference type="Proteomes" id="UP000664795">
    <property type="component" value="Unassembled WGS sequence"/>
</dbReference>
<dbReference type="AlphaFoldDB" id="A0A939JWS2"/>
<dbReference type="Pfam" id="PF01408">
    <property type="entry name" value="GFO_IDH_MocA"/>
    <property type="match status" value="1"/>
</dbReference>
<evidence type="ECO:0000313" key="10">
    <source>
        <dbReference type="Proteomes" id="UP000664795"/>
    </source>
</evidence>
<evidence type="ECO:0000256" key="2">
    <source>
        <dbReference type="ARBA" id="ARBA00009329"/>
    </source>
</evidence>
<evidence type="ECO:0000256" key="4">
    <source>
        <dbReference type="ARBA" id="ARBA00023027"/>
    </source>
</evidence>
<evidence type="ECO:0000256" key="3">
    <source>
        <dbReference type="ARBA" id="ARBA00022801"/>
    </source>
</evidence>
<dbReference type="InterPro" id="IPR036291">
    <property type="entry name" value="NAD(P)-bd_dom_sf"/>
</dbReference>
<dbReference type="Pfam" id="PF21252">
    <property type="entry name" value="Glyco_hydro_109_C"/>
    <property type="match status" value="1"/>
</dbReference>
<organism evidence="9 10">
    <name type="scientific">Fibrella aquatilis</name>
    <dbReference type="NCBI Taxonomy" id="2817059"/>
    <lineage>
        <taxon>Bacteria</taxon>
        <taxon>Pseudomonadati</taxon>
        <taxon>Bacteroidota</taxon>
        <taxon>Cytophagia</taxon>
        <taxon>Cytophagales</taxon>
        <taxon>Spirosomataceae</taxon>
        <taxon>Fibrella</taxon>
    </lineage>
</organism>
<dbReference type="InterPro" id="IPR049303">
    <property type="entry name" value="Glyco_hydro_109_C"/>
</dbReference>
<keyword evidence="3" id="KW-0378">Hydrolase</keyword>
<keyword evidence="5" id="KW-0326">Glycosidase</keyword>
<evidence type="ECO:0000256" key="6">
    <source>
        <dbReference type="SAM" id="SignalP"/>
    </source>
</evidence>
<feature type="domain" description="Glycosyl hydrolase 109 C-terminal" evidence="8">
    <location>
        <begin position="179"/>
        <end position="361"/>
    </location>
</feature>
<dbReference type="InterPro" id="IPR019546">
    <property type="entry name" value="TAT_signal_bac_arc"/>
</dbReference>
<dbReference type="PANTHER" id="PTHR43818">
    <property type="entry name" value="BCDNA.GH03377"/>
    <property type="match status" value="1"/>
</dbReference>
<feature type="signal peptide" evidence="6">
    <location>
        <begin position="1"/>
        <end position="28"/>
    </location>
</feature>
<dbReference type="Gene3D" id="3.30.360.10">
    <property type="entry name" value="Dihydrodipicolinate Reductase, domain 2"/>
    <property type="match status" value="1"/>
</dbReference>
<comment type="cofactor">
    <cofactor evidence="1">
        <name>NAD(+)</name>
        <dbReference type="ChEBI" id="CHEBI:57540"/>
    </cofactor>
</comment>
<evidence type="ECO:0000259" key="7">
    <source>
        <dbReference type="Pfam" id="PF01408"/>
    </source>
</evidence>
<proteinExistence type="inferred from homology"/>
<dbReference type="NCBIfam" id="TIGR01409">
    <property type="entry name" value="TAT_signal_seq"/>
    <property type="match status" value="1"/>
</dbReference>
<dbReference type="PROSITE" id="PS51318">
    <property type="entry name" value="TAT"/>
    <property type="match status" value="1"/>
</dbReference>
<gene>
    <name evidence="9" type="ORF">J2I48_04770</name>
</gene>
<comment type="caution">
    <text evidence="9">The sequence shown here is derived from an EMBL/GenBank/DDBJ whole genome shotgun (WGS) entry which is preliminary data.</text>
</comment>
<keyword evidence="6" id="KW-0732">Signal</keyword>
<name>A0A939JWS2_9BACT</name>
<feature type="domain" description="Gfo/Idh/MocA-like oxidoreductase N-terminal" evidence="7">
    <location>
        <begin position="43"/>
        <end position="167"/>
    </location>
</feature>
<dbReference type="InterPro" id="IPR006311">
    <property type="entry name" value="TAT_signal"/>
</dbReference>
<feature type="chain" id="PRO_5037348305" evidence="6">
    <location>
        <begin position="29"/>
        <end position="458"/>
    </location>
</feature>
<dbReference type="GO" id="GO:0016798">
    <property type="term" value="F:hydrolase activity, acting on glycosyl bonds"/>
    <property type="evidence" value="ECO:0007669"/>
    <property type="project" value="UniProtKB-KW"/>
</dbReference>
<evidence type="ECO:0000256" key="5">
    <source>
        <dbReference type="ARBA" id="ARBA00023295"/>
    </source>
</evidence>
<comment type="similarity">
    <text evidence="2">Belongs to the Gfo/Idh/MocA family. Glycosyl hydrolase 109 subfamily.</text>
</comment>
<dbReference type="SUPFAM" id="SSF55347">
    <property type="entry name" value="Glyceraldehyde-3-phosphate dehydrogenase-like, C-terminal domain"/>
    <property type="match status" value="1"/>
</dbReference>
<keyword evidence="4" id="KW-0520">NAD</keyword>
<accession>A0A939JWS2</accession>